<sequence length="262" mass="29965">MITLHKEILSDLSLYGQEFMLGYGSTACLLIHGFGCGPIQMRELAENLCRWGFTARGILLPGHCKNMGGYSSTAHHDWIAKVETEYRQLKKIYRRVIVVGFSLGALLTLQLSMQYSPEKIILMGTPLYLVRKYLPIPSVIRICRNFIKRVKTWKRVCYMESEGYTGYLHQPADTHFSIPALYGFTEILSTVNVGLQEVKSPALVIHSKKDLLAAPESAQHVMRHLGSDYKRLVWLERSHHLVMYDKEKDRVFGAIKEFITDV</sequence>
<evidence type="ECO:0000256" key="2">
    <source>
        <dbReference type="SAM" id="Phobius"/>
    </source>
</evidence>
<gene>
    <name evidence="4" type="ORF">BIY37_05505</name>
</gene>
<feature type="active site" description="Charge relay system" evidence="1">
    <location>
        <position position="210"/>
    </location>
</feature>
<keyword evidence="5" id="KW-1185">Reference proteome</keyword>
<keyword evidence="2" id="KW-0812">Transmembrane</keyword>
<dbReference type="InterPro" id="IPR051044">
    <property type="entry name" value="MAG_DAG_Lipase"/>
</dbReference>
<dbReference type="InterPro" id="IPR029058">
    <property type="entry name" value="AB_hydrolase_fold"/>
</dbReference>
<dbReference type="AlphaFoldDB" id="A0A1V6M0R6"/>
<evidence type="ECO:0000313" key="4">
    <source>
        <dbReference type="EMBL" id="OQD46002.1"/>
    </source>
</evidence>
<dbReference type="PANTHER" id="PTHR11614">
    <property type="entry name" value="PHOSPHOLIPASE-RELATED"/>
    <property type="match status" value="1"/>
</dbReference>
<keyword evidence="2" id="KW-0472">Membrane</keyword>
<dbReference type="InterPro" id="IPR012354">
    <property type="entry name" value="Esterase_lipase"/>
</dbReference>
<proteinExistence type="predicted"/>
<name>A0A1V6M0R6_9BACT</name>
<evidence type="ECO:0000313" key="5">
    <source>
        <dbReference type="Proteomes" id="UP000242219"/>
    </source>
</evidence>
<protein>
    <recommendedName>
        <fullName evidence="3">Serine aminopeptidase S33 domain-containing protein</fullName>
    </recommendedName>
</protein>
<dbReference type="PIRSF" id="PIRSF017388">
    <property type="entry name" value="Esterase_lipase"/>
    <property type="match status" value="1"/>
</dbReference>
<comment type="caution">
    <text evidence="4">The sequence shown here is derived from an EMBL/GenBank/DDBJ whole genome shotgun (WGS) entry which is preliminary data.</text>
</comment>
<organism evidence="4 5">
    <name type="scientific">Candidatus Brocadia sapporoensis</name>
    <dbReference type="NCBI Taxonomy" id="392547"/>
    <lineage>
        <taxon>Bacteria</taxon>
        <taxon>Pseudomonadati</taxon>
        <taxon>Planctomycetota</taxon>
        <taxon>Candidatus Brocadiia</taxon>
        <taxon>Candidatus Brocadiales</taxon>
        <taxon>Candidatus Brocadiaceae</taxon>
        <taxon>Candidatus Brocadia</taxon>
    </lineage>
</organism>
<dbReference type="EMBL" id="MJUW02000064">
    <property type="protein sequence ID" value="OQD46002.1"/>
    <property type="molecule type" value="Genomic_DNA"/>
</dbReference>
<reference evidence="4 5" key="1">
    <citation type="journal article" date="2016" name="Genome Announc.">
        <title>Draft Genome Sequence of the Anaerobic Ammonium-Oxidizing Bacterium 'Candidatus Brocadia sp. 40'.</title>
        <authorList>
            <person name="Ali M."/>
            <person name="Haroon M.F."/>
            <person name="Narita Y."/>
            <person name="Zhang L."/>
            <person name="Rangel Shaw D."/>
            <person name="Okabe S."/>
            <person name="Saikaly P.E."/>
        </authorList>
    </citation>
    <scope>NUCLEOTIDE SEQUENCE [LARGE SCALE GENOMIC DNA]</scope>
    <source>
        <strain evidence="4 5">40</strain>
    </source>
</reference>
<feature type="active site" description="Nucleophile" evidence="1">
    <location>
        <position position="102"/>
    </location>
</feature>
<evidence type="ECO:0000259" key="3">
    <source>
        <dbReference type="Pfam" id="PF12146"/>
    </source>
</evidence>
<feature type="active site" description="Charge relay system" evidence="1">
    <location>
        <position position="240"/>
    </location>
</feature>
<dbReference type="Proteomes" id="UP000242219">
    <property type="component" value="Unassembled WGS sequence"/>
</dbReference>
<feature type="domain" description="Serine aminopeptidase S33" evidence="3">
    <location>
        <begin position="27"/>
        <end position="247"/>
    </location>
</feature>
<evidence type="ECO:0000256" key="1">
    <source>
        <dbReference type="PIRSR" id="PIRSR017388-1"/>
    </source>
</evidence>
<accession>A0A1V6M0R6</accession>
<dbReference type="InterPro" id="IPR022742">
    <property type="entry name" value="Hydrolase_4"/>
</dbReference>
<dbReference type="RefSeq" id="WP_070066821.1">
    <property type="nucleotide sequence ID" value="NZ_MJUW02000064.1"/>
</dbReference>
<dbReference type="GO" id="GO:0052689">
    <property type="term" value="F:carboxylic ester hydrolase activity"/>
    <property type="evidence" value="ECO:0007669"/>
    <property type="project" value="InterPro"/>
</dbReference>
<dbReference type="Pfam" id="PF12146">
    <property type="entry name" value="Hydrolase_4"/>
    <property type="match status" value="1"/>
</dbReference>
<dbReference type="SUPFAM" id="SSF53474">
    <property type="entry name" value="alpha/beta-Hydrolases"/>
    <property type="match status" value="1"/>
</dbReference>
<dbReference type="Gene3D" id="3.40.50.1820">
    <property type="entry name" value="alpha/beta hydrolase"/>
    <property type="match status" value="1"/>
</dbReference>
<keyword evidence="2" id="KW-1133">Transmembrane helix</keyword>
<feature type="transmembrane region" description="Helical" evidence="2">
    <location>
        <begin position="96"/>
        <end position="113"/>
    </location>
</feature>